<evidence type="ECO:0000256" key="1">
    <source>
        <dbReference type="SAM" id="SignalP"/>
    </source>
</evidence>
<keyword evidence="3" id="KW-1185">Reference proteome</keyword>
<evidence type="ECO:0000313" key="2">
    <source>
        <dbReference type="EMBL" id="SOS30063.1"/>
    </source>
</evidence>
<reference evidence="3" key="1">
    <citation type="submission" date="2017-11" db="EMBL/GenBank/DDBJ databases">
        <authorList>
            <person name="Blom J."/>
        </authorList>
    </citation>
    <scope>NUCLEOTIDE SEQUENCE [LARGE SCALE GENOMIC DNA]</scope>
    <source>
        <plasmid evidence="3">PP1</plasmid>
    </source>
</reference>
<evidence type="ECO:0000313" key="3">
    <source>
        <dbReference type="Proteomes" id="UP000239025"/>
    </source>
</evidence>
<accession>A0A2K4W2E4</accession>
<geneLocation type="plasmid" evidence="2 3">
    <name>PP1</name>
</geneLocation>
<gene>
    <name evidence="2" type="ORF">PL963_P100080</name>
</gene>
<dbReference type="AlphaFoldDB" id="A0A2K4W2E4"/>
<feature type="chain" id="PRO_5014363535" evidence="1">
    <location>
        <begin position="21"/>
        <end position="114"/>
    </location>
</feature>
<protein>
    <submittedName>
        <fullName evidence="2">Putative secreted protein</fullName>
    </submittedName>
</protein>
<dbReference type="Proteomes" id="UP000239025">
    <property type="component" value="Plasmid PP1"/>
</dbReference>
<name>A0A2K4W2E4_9PSED</name>
<sequence>MSRFALAVFMIFSLILPSFASVGTVMPAEPCPMQTMMDGAQHALADEPCANMGDLASTDHKSVCKAGQDCQSSAMVQINAAQNIAPLRPFPQLIHFALTVQRVPVDLWRPPRFA</sequence>
<keyword evidence="2" id="KW-0614">Plasmid</keyword>
<organism evidence="2 3">
    <name type="scientific">Pseudomonas cerasi</name>
    <dbReference type="NCBI Taxonomy" id="1583341"/>
    <lineage>
        <taxon>Bacteria</taxon>
        <taxon>Pseudomonadati</taxon>
        <taxon>Pseudomonadota</taxon>
        <taxon>Gammaproteobacteria</taxon>
        <taxon>Pseudomonadales</taxon>
        <taxon>Pseudomonadaceae</taxon>
        <taxon>Pseudomonas</taxon>
    </lineage>
</organism>
<dbReference type="EMBL" id="LT963396">
    <property type="protein sequence ID" value="SOS30063.1"/>
    <property type="molecule type" value="Genomic_DNA"/>
</dbReference>
<feature type="signal peptide" evidence="1">
    <location>
        <begin position="1"/>
        <end position="20"/>
    </location>
</feature>
<keyword evidence="1" id="KW-0732">Signal</keyword>
<proteinExistence type="predicted"/>